<organism evidence="1 2">
    <name type="scientific">Thelephora ganbajun</name>
    <name type="common">Ganba fungus</name>
    <dbReference type="NCBI Taxonomy" id="370292"/>
    <lineage>
        <taxon>Eukaryota</taxon>
        <taxon>Fungi</taxon>
        <taxon>Dikarya</taxon>
        <taxon>Basidiomycota</taxon>
        <taxon>Agaricomycotina</taxon>
        <taxon>Agaricomycetes</taxon>
        <taxon>Thelephorales</taxon>
        <taxon>Thelephoraceae</taxon>
        <taxon>Thelephora</taxon>
    </lineage>
</organism>
<keyword evidence="2" id="KW-1185">Reference proteome</keyword>
<evidence type="ECO:0000313" key="1">
    <source>
        <dbReference type="EMBL" id="KAF9651975.1"/>
    </source>
</evidence>
<reference evidence="1" key="2">
    <citation type="journal article" date="2020" name="Nat. Commun.">
        <title>Large-scale genome sequencing of mycorrhizal fungi provides insights into the early evolution of symbiotic traits.</title>
        <authorList>
            <person name="Miyauchi S."/>
            <person name="Kiss E."/>
            <person name="Kuo A."/>
            <person name="Drula E."/>
            <person name="Kohler A."/>
            <person name="Sanchez-Garcia M."/>
            <person name="Morin E."/>
            <person name="Andreopoulos B."/>
            <person name="Barry K.W."/>
            <person name="Bonito G."/>
            <person name="Buee M."/>
            <person name="Carver A."/>
            <person name="Chen C."/>
            <person name="Cichocki N."/>
            <person name="Clum A."/>
            <person name="Culley D."/>
            <person name="Crous P.W."/>
            <person name="Fauchery L."/>
            <person name="Girlanda M."/>
            <person name="Hayes R.D."/>
            <person name="Keri Z."/>
            <person name="LaButti K."/>
            <person name="Lipzen A."/>
            <person name="Lombard V."/>
            <person name="Magnuson J."/>
            <person name="Maillard F."/>
            <person name="Murat C."/>
            <person name="Nolan M."/>
            <person name="Ohm R.A."/>
            <person name="Pangilinan J."/>
            <person name="Pereira M.F."/>
            <person name="Perotto S."/>
            <person name="Peter M."/>
            <person name="Pfister S."/>
            <person name="Riley R."/>
            <person name="Sitrit Y."/>
            <person name="Stielow J.B."/>
            <person name="Szollosi G."/>
            <person name="Zifcakova L."/>
            <person name="Stursova M."/>
            <person name="Spatafora J.W."/>
            <person name="Tedersoo L."/>
            <person name="Vaario L.M."/>
            <person name="Yamada A."/>
            <person name="Yan M."/>
            <person name="Wang P."/>
            <person name="Xu J."/>
            <person name="Bruns T."/>
            <person name="Baldrian P."/>
            <person name="Vilgalys R."/>
            <person name="Dunand C."/>
            <person name="Henrissat B."/>
            <person name="Grigoriev I.V."/>
            <person name="Hibbett D."/>
            <person name="Nagy L.G."/>
            <person name="Martin F.M."/>
        </authorList>
    </citation>
    <scope>NUCLEOTIDE SEQUENCE</scope>
    <source>
        <strain evidence="1">P2</strain>
    </source>
</reference>
<accession>A0ACB6ZRF0</accession>
<name>A0ACB6ZRF0_THEGA</name>
<proteinExistence type="predicted"/>
<sequence>MLNKPTKASRKSLDQNKHTKSATLQVAQHGALHRNRNFLSLPDRGTHLLDVPGESLTHITSYLDVPALLNLSRVNRILREHVDKDSTWYRALLCQFLGVSPESDLQRVQSLVLRRTEQTWKRELVYRHIISVRWERSRTSTITYSPLTGRISDIRLVSENSLLASSTHYGVVSRSNPLSGKVFRGFLDAAGTLNGLGIGNPNAEFSPNVCLCRIFTERTTAKILWGFTHGEVAVTAANKVADPSRTSAAKFSRSLISEQHNGTVTDAVWGRGGDVFLTAGIDGKVKLWDAVKMRCLWTSPVLQDVPSPTSYPSHIDFNSQKGIAVATFLGGEMSVWWGLSPFYIGDDVPQVNQVTIPLESPPPVPFTGISHLVLDTTSGTSLLVHLLGGAHFHRYNVNLVTGEVETIKFGETNGSIRSLKLVTAVQATAQPFVLVGDWVGTLSVYDWNVPHVQKRGPVQPVRQFPAFDDGDAVSSIEWNPWVMATGSSTGIVKVWDSLRFHLLRTFQPPTRGHTGDPSIVLEREMVVIVLGDKITTWKGGPVKKGNKIIRASKKGKNNALAKWRQQVDIYRDISESRREIEEEQSQKRAAYGREKDQLGSLEVLGLNEREALEYVLMLSRDEEERRDPSTEHRPTQSSSNVKVQASPRAKREVWSAGVVGSSGSPEMARPMSTGSDLSDEKEFPAVSESISSRGSGVNGIMTPVKSQRSNRSPPSAWSTPLKVSSKSGTASSKRFPATVSMSPSTSTSASKRGEREDWYEEQEDRDLKLAIELSLVEAAKK</sequence>
<dbReference type="EMBL" id="MU117971">
    <property type="protein sequence ID" value="KAF9651975.1"/>
    <property type="molecule type" value="Genomic_DNA"/>
</dbReference>
<dbReference type="Proteomes" id="UP000886501">
    <property type="component" value="Unassembled WGS sequence"/>
</dbReference>
<reference evidence="1" key="1">
    <citation type="submission" date="2019-10" db="EMBL/GenBank/DDBJ databases">
        <authorList>
            <consortium name="DOE Joint Genome Institute"/>
            <person name="Kuo A."/>
            <person name="Miyauchi S."/>
            <person name="Kiss E."/>
            <person name="Drula E."/>
            <person name="Kohler A."/>
            <person name="Sanchez-Garcia M."/>
            <person name="Andreopoulos B."/>
            <person name="Barry K.W."/>
            <person name="Bonito G."/>
            <person name="Buee M."/>
            <person name="Carver A."/>
            <person name="Chen C."/>
            <person name="Cichocki N."/>
            <person name="Clum A."/>
            <person name="Culley D."/>
            <person name="Crous P.W."/>
            <person name="Fauchery L."/>
            <person name="Girlanda M."/>
            <person name="Hayes R."/>
            <person name="Keri Z."/>
            <person name="Labutti K."/>
            <person name="Lipzen A."/>
            <person name="Lombard V."/>
            <person name="Magnuson J."/>
            <person name="Maillard F."/>
            <person name="Morin E."/>
            <person name="Murat C."/>
            <person name="Nolan M."/>
            <person name="Ohm R."/>
            <person name="Pangilinan J."/>
            <person name="Pereira M."/>
            <person name="Perotto S."/>
            <person name="Peter M."/>
            <person name="Riley R."/>
            <person name="Sitrit Y."/>
            <person name="Stielow B."/>
            <person name="Szollosi G."/>
            <person name="Zifcakova L."/>
            <person name="Stursova M."/>
            <person name="Spatafora J.W."/>
            <person name="Tedersoo L."/>
            <person name="Vaario L.-M."/>
            <person name="Yamada A."/>
            <person name="Yan M."/>
            <person name="Wang P."/>
            <person name="Xu J."/>
            <person name="Bruns T."/>
            <person name="Baldrian P."/>
            <person name="Vilgalys R."/>
            <person name="Henrissat B."/>
            <person name="Grigoriev I.V."/>
            <person name="Hibbett D."/>
            <person name="Nagy L.G."/>
            <person name="Martin F.M."/>
        </authorList>
    </citation>
    <scope>NUCLEOTIDE SEQUENCE</scope>
    <source>
        <strain evidence="1">P2</strain>
    </source>
</reference>
<comment type="caution">
    <text evidence="1">The sequence shown here is derived from an EMBL/GenBank/DDBJ whole genome shotgun (WGS) entry which is preliminary data.</text>
</comment>
<gene>
    <name evidence="1" type="ORF">BDM02DRAFT_322142</name>
</gene>
<evidence type="ECO:0000313" key="2">
    <source>
        <dbReference type="Proteomes" id="UP000886501"/>
    </source>
</evidence>
<protein>
    <submittedName>
        <fullName evidence="1">Uncharacterized protein</fullName>
    </submittedName>
</protein>